<evidence type="ECO:0000256" key="4">
    <source>
        <dbReference type="ARBA" id="ARBA00022692"/>
    </source>
</evidence>
<feature type="transmembrane region" description="Helical" evidence="7">
    <location>
        <begin position="60"/>
        <end position="83"/>
    </location>
</feature>
<evidence type="ECO:0000256" key="1">
    <source>
        <dbReference type="ARBA" id="ARBA00004651"/>
    </source>
</evidence>
<dbReference type="Pfam" id="PF01554">
    <property type="entry name" value="MatE"/>
    <property type="match status" value="2"/>
</dbReference>
<dbReference type="PANTHER" id="PTHR42925:SF2">
    <property type="entry name" value="NA+ DRIVEN MULTIDRUG EFFLUX PUMP"/>
    <property type="match status" value="1"/>
</dbReference>
<dbReference type="EMBL" id="CP032452">
    <property type="protein sequence ID" value="QEZ69438.1"/>
    <property type="molecule type" value="Genomic_DNA"/>
</dbReference>
<dbReference type="InterPro" id="IPR002528">
    <property type="entry name" value="MATE_fam"/>
</dbReference>
<keyword evidence="3" id="KW-1003">Cell membrane</keyword>
<feature type="transmembrane region" description="Helical" evidence="7">
    <location>
        <begin position="135"/>
        <end position="154"/>
    </location>
</feature>
<reference evidence="9 10" key="1">
    <citation type="submission" date="2018-09" db="EMBL/GenBank/DDBJ databases">
        <title>A clostridial neurotoxin that targets Anopheles mosquitoes.</title>
        <authorList>
            <person name="Contreras E."/>
            <person name="Masuyer G."/>
            <person name="Qureshi N."/>
            <person name="Chawla S."/>
            <person name="Lim H.L."/>
            <person name="Chen J."/>
            <person name="Stenmark P."/>
            <person name="Gill S."/>
        </authorList>
    </citation>
    <scope>NUCLEOTIDE SEQUENCE [LARGE SCALE GENOMIC DNA]</scope>
    <source>
        <strain evidence="9 10">Cbm</strain>
    </source>
</reference>
<evidence type="ECO:0000256" key="5">
    <source>
        <dbReference type="ARBA" id="ARBA00022989"/>
    </source>
</evidence>
<dbReference type="Proteomes" id="UP000326961">
    <property type="component" value="Chromosome"/>
</dbReference>
<keyword evidence="2" id="KW-0813">Transport</keyword>
<dbReference type="CDD" id="cd13134">
    <property type="entry name" value="MATE_like_8"/>
    <property type="match status" value="1"/>
</dbReference>
<dbReference type="GO" id="GO:0005886">
    <property type="term" value="C:plasma membrane"/>
    <property type="evidence" value="ECO:0007669"/>
    <property type="project" value="UniProtKB-SubCell"/>
</dbReference>
<feature type="transmembrane region" description="Helical" evidence="7">
    <location>
        <begin position="199"/>
        <end position="221"/>
    </location>
</feature>
<dbReference type="NCBIfam" id="TIGR00797">
    <property type="entry name" value="matE"/>
    <property type="match status" value="1"/>
</dbReference>
<evidence type="ECO:0000256" key="3">
    <source>
        <dbReference type="ARBA" id="ARBA00022475"/>
    </source>
</evidence>
<dbReference type="GO" id="GO:0042910">
    <property type="term" value="F:xenobiotic transmembrane transporter activity"/>
    <property type="evidence" value="ECO:0007669"/>
    <property type="project" value="InterPro"/>
</dbReference>
<feature type="transmembrane region" description="Helical" evidence="7">
    <location>
        <begin position="291"/>
        <end position="309"/>
    </location>
</feature>
<dbReference type="InterPro" id="IPR047135">
    <property type="entry name" value="YsiQ"/>
</dbReference>
<dbReference type="EMBL" id="CP032452">
    <property type="protein sequence ID" value="QEZ69565.1"/>
    <property type="molecule type" value="Genomic_DNA"/>
</dbReference>
<evidence type="ECO:0000256" key="6">
    <source>
        <dbReference type="ARBA" id="ARBA00023136"/>
    </source>
</evidence>
<evidence type="ECO:0000313" key="9">
    <source>
        <dbReference type="EMBL" id="QEZ69565.1"/>
    </source>
</evidence>
<organism evidence="9 10">
    <name type="scientific">Paraclostridium bifermentans</name>
    <name type="common">Clostridium bifermentans</name>
    <dbReference type="NCBI Taxonomy" id="1490"/>
    <lineage>
        <taxon>Bacteria</taxon>
        <taxon>Bacillati</taxon>
        <taxon>Bacillota</taxon>
        <taxon>Clostridia</taxon>
        <taxon>Peptostreptococcales</taxon>
        <taxon>Peptostreptococcaceae</taxon>
        <taxon>Paraclostridium</taxon>
    </lineage>
</organism>
<dbReference type="RefSeq" id="WP_150886826.1">
    <property type="nucleotide sequence ID" value="NZ_CP032452.1"/>
</dbReference>
<name>A0A5P3XH11_PARBF</name>
<comment type="subcellular location">
    <subcellularLocation>
        <location evidence="1">Cell membrane</location>
        <topology evidence="1">Multi-pass membrane protein</topology>
    </subcellularLocation>
</comment>
<keyword evidence="6 7" id="KW-0472">Membrane</keyword>
<proteinExistence type="predicted"/>
<dbReference type="PIRSF" id="PIRSF006603">
    <property type="entry name" value="DinF"/>
    <property type="match status" value="1"/>
</dbReference>
<sequence>MTNIFNLNDENKRFYKLLVSLCIPIIIQNLISTSVNIIDTVMISSLGEASVASIGVANQYFFLFNMTLSGLTGGAGLFISQFFGKNDANNIKKVTGLNVLLGIILGLLFFIPAFIFPKFIIHFFSYDPEVVKLCIQYFSIIAFCYPLIAVSTVFSMGSRSIRNPKLGMICSAIALISNIILNYGLIFGNLGLPALGVRGAAIATVIARFIEFSLLIVYVYIIKKDYVLKFTIKNLKSIDKQFINAFFEKSTPILLNDSGWAVGTVLYSVAYAKAGTSAIAASQIATSTGNFFIMTAVCVAIGASIMLGNELGADNKDVAIDYAKKFSKIVFVVGTLFGFLLILNIPVLLKMFSVSDSLAPDIIKIFAIMGLLMGLKSFNTLLIIGILRSGGDTKYSLFLELGCMWLVSLPLTFIFAIKGAPIYILVLLTYSEEIVKFIFGVPRALSKKWVANIVKEID</sequence>
<dbReference type="GO" id="GO:0015297">
    <property type="term" value="F:antiporter activity"/>
    <property type="evidence" value="ECO:0007669"/>
    <property type="project" value="InterPro"/>
</dbReference>
<gene>
    <name evidence="8" type="ORF">D4A35_11280</name>
    <name evidence="9" type="ORF">D4A35_11980</name>
</gene>
<feature type="transmembrane region" description="Helical" evidence="7">
    <location>
        <begin position="365"/>
        <end position="387"/>
    </location>
</feature>
<feature type="transmembrane region" description="Helical" evidence="7">
    <location>
        <begin position="95"/>
        <end position="115"/>
    </location>
</feature>
<keyword evidence="4 7" id="KW-0812">Transmembrane</keyword>
<accession>A0A5P3XH11</accession>
<keyword evidence="5 7" id="KW-1133">Transmembrane helix</keyword>
<feature type="transmembrane region" description="Helical" evidence="7">
    <location>
        <begin position="407"/>
        <end position="430"/>
    </location>
</feature>
<evidence type="ECO:0000313" key="8">
    <source>
        <dbReference type="EMBL" id="QEZ69438.1"/>
    </source>
</evidence>
<feature type="transmembrane region" description="Helical" evidence="7">
    <location>
        <begin position="166"/>
        <end position="187"/>
    </location>
</feature>
<dbReference type="InterPro" id="IPR048279">
    <property type="entry name" value="MdtK-like"/>
</dbReference>
<dbReference type="PANTHER" id="PTHR42925">
    <property type="entry name" value="MULTIDRUG AND TOXIN EFFLUX PROTEIN MATE FAMILY"/>
    <property type="match status" value="1"/>
</dbReference>
<feature type="transmembrane region" description="Helical" evidence="7">
    <location>
        <begin position="17"/>
        <end position="38"/>
    </location>
</feature>
<dbReference type="AlphaFoldDB" id="A0A5P3XH11"/>
<evidence type="ECO:0000256" key="7">
    <source>
        <dbReference type="SAM" id="Phobius"/>
    </source>
</evidence>
<feature type="transmembrane region" description="Helical" evidence="7">
    <location>
        <begin position="329"/>
        <end position="353"/>
    </location>
</feature>
<protein>
    <submittedName>
        <fullName evidence="9">MATE family efflux transporter</fullName>
    </submittedName>
</protein>
<evidence type="ECO:0000313" key="10">
    <source>
        <dbReference type="Proteomes" id="UP000326961"/>
    </source>
</evidence>
<evidence type="ECO:0000256" key="2">
    <source>
        <dbReference type="ARBA" id="ARBA00022448"/>
    </source>
</evidence>